<keyword evidence="3" id="KW-1185">Reference proteome</keyword>
<accession>A0A7W7KB06</accession>
<gene>
    <name evidence="2" type="ORF">HNO88_002295</name>
</gene>
<organism evidence="2 3">
    <name type="scientific">Novosphingobium chloroacetimidivorans</name>
    <dbReference type="NCBI Taxonomy" id="1428314"/>
    <lineage>
        <taxon>Bacteria</taxon>
        <taxon>Pseudomonadati</taxon>
        <taxon>Pseudomonadota</taxon>
        <taxon>Alphaproteobacteria</taxon>
        <taxon>Sphingomonadales</taxon>
        <taxon>Sphingomonadaceae</taxon>
        <taxon>Novosphingobium</taxon>
    </lineage>
</organism>
<dbReference type="Proteomes" id="UP000555448">
    <property type="component" value="Unassembled WGS sequence"/>
</dbReference>
<evidence type="ECO:0000313" key="3">
    <source>
        <dbReference type="Proteomes" id="UP000555448"/>
    </source>
</evidence>
<feature type="chain" id="PRO_5031361414" evidence="1">
    <location>
        <begin position="18"/>
        <end position="156"/>
    </location>
</feature>
<protein>
    <submittedName>
        <fullName evidence="2">Uncharacterized protein</fullName>
    </submittedName>
</protein>
<dbReference type="RefSeq" id="WP_184245151.1">
    <property type="nucleotide sequence ID" value="NZ_JACHLR010000009.1"/>
</dbReference>
<reference evidence="2 3" key="1">
    <citation type="submission" date="2020-08" db="EMBL/GenBank/DDBJ databases">
        <title>Functional genomics of gut bacteria from endangered species of beetles.</title>
        <authorList>
            <person name="Carlos-Shanley C."/>
        </authorList>
    </citation>
    <scope>NUCLEOTIDE SEQUENCE [LARGE SCALE GENOMIC DNA]</scope>
    <source>
        <strain evidence="2 3">S00245</strain>
    </source>
</reference>
<proteinExistence type="predicted"/>
<name>A0A7W7KB06_9SPHN</name>
<keyword evidence="1" id="KW-0732">Signal</keyword>
<feature type="signal peptide" evidence="1">
    <location>
        <begin position="1"/>
        <end position="17"/>
    </location>
</feature>
<dbReference type="AlphaFoldDB" id="A0A7W7KB06"/>
<evidence type="ECO:0000256" key="1">
    <source>
        <dbReference type="SAM" id="SignalP"/>
    </source>
</evidence>
<evidence type="ECO:0000313" key="2">
    <source>
        <dbReference type="EMBL" id="MBB4858969.1"/>
    </source>
</evidence>
<sequence>MRVLAALALGLFASASAAGPPARPVRIGGIEARLFYQTSGKLSDDLLARKEPFVGWNTVIGEGPVDDAASDLLVDVKLTGSGVDEQSVDDPLEIWVTDKAGKTLAKRTITNLLVPYQGALHNALWLRDVGCAGKLTFHARFRMQVKTAALSLDCGE</sequence>
<comment type="caution">
    <text evidence="2">The sequence shown here is derived from an EMBL/GenBank/DDBJ whole genome shotgun (WGS) entry which is preliminary data.</text>
</comment>
<dbReference type="EMBL" id="JACHLR010000009">
    <property type="protein sequence ID" value="MBB4858969.1"/>
    <property type="molecule type" value="Genomic_DNA"/>
</dbReference>